<evidence type="ECO:0000256" key="1">
    <source>
        <dbReference type="SAM" id="MobiDB-lite"/>
    </source>
</evidence>
<name>A0ABR1MN50_9PEZI</name>
<feature type="compositionally biased region" description="Basic and acidic residues" evidence="1">
    <location>
        <begin position="129"/>
        <end position="140"/>
    </location>
</feature>
<feature type="domain" description="BRCT" evidence="2">
    <location>
        <begin position="224"/>
        <end position="328"/>
    </location>
</feature>
<feature type="compositionally biased region" description="Polar residues" evidence="1">
    <location>
        <begin position="7"/>
        <end position="20"/>
    </location>
</feature>
<accession>A0ABR1MN50</accession>
<feature type="compositionally biased region" description="Acidic residues" evidence="1">
    <location>
        <begin position="207"/>
        <end position="219"/>
    </location>
</feature>
<dbReference type="InterPro" id="IPR036420">
    <property type="entry name" value="BRCT_dom_sf"/>
</dbReference>
<keyword evidence="4" id="KW-1185">Reference proteome</keyword>
<feature type="compositionally biased region" description="Basic and acidic residues" evidence="1">
    <location>
        <begin position="167"/>
        <end position="206"/>
    </location>
</feature>
<dbReference type="Pfam" id="PF16589">
    <property type="entry name" value="BRCT_2"/>
    <property type="match status" value="1"/>
</dbReference>
<evidence type="ECO:0000313" key="3">
    <source>
        <dbReference type="EMBL" id="KAK7552658.1"/>
    </source>
</evidence>
<evidence type="ECO:0000313" key="4">
    <source>
        <dbReference type="Proteomes" id="UP001365128"/>
    </source>
</evidence>
<reference evidence="3 4" key="1">
    <citation type="submission" date="2024-04" db="EMBL/GenBank/DDBJ databases">
        <title>Phyllosticta paracitricarpa is synonymous to the EU quarantine fungus P. citricarpa based on phylogenomic analyses.</title>
        <authorList>
            <consortium name="Lawrence Berkeley National Laboratory"/>
            <person name="Van Ingen-Buijs V.A."/>
            <person name="Van Westerhoven A.C."/>
            <person name="Haridas S."/>
            <person name="Skiadas P."/>
            <person name="Martin F."/>
            <person name="Groenewald J.Z."/>
            <person name="Crous P.W."/>
            <person name="Seidl M.F."/>
        </authorList>
    </citation>
    <scope>NUCLEOTIDE SEQUENCE [LARGE SCALE GENOMIC DNA]</scope>
    <source>
        <strain evidence="3 4">CBS 122670</strain>
    </source>
</reference>
<dbReference type="EMBL" id="JBBPDW010000005">
    <property type="protein sequence ID" value="KAK7552658.1"/>
    <property type="molecule type" value="Genomic_DNA"/>
</dbReference>
<dbReference type="Proteomes" id="UP001365128">
    <property type="component" value="Unassembled WGS sequence"/>
</dbReference>
<comment type="caution">
    <text evidence="3">The sequence shown here is derived from an EMBL/GenBank/DDBJ whole genome shotgun (WGS) entry which is preliminary data.</text>
</comment>
<protein>
    <recommendedName>
        <fullName evidence="2">BRCT domain-containing protein</fullName>
    </recommendedName>
</protein>
<dbReference type="PROSITE" id="PS50172">
    <property type="entry name" value="BRCT"/>
    <property type="match status" value="1"/>
</dbReference>
<proteinExistence type="predicted"/>
<evidence type="ECO:0000259" key="2">
    <source>
        <dbReference type="PROSITE" id="PS50172"/>
    </source>
</evidence>
<dbReference type="InterPro" id="IPR001357">
    <property type="entry name" value="BRCT_dom"/>
</dbReference>
<dbReference type="SUPFAM" id="SSF52113">
    <property type="entry name" value="BRCT domain"/>
    <property type="match status" value="1"/>
</dbReference>
<feature type="region of interest" description="Disordered" evidence="1">
    <location>
        <begin position="1"/>
        <end position="222"/>
    </location>
</feature>
<feature type="compositionally biased region" description="Pro residues" evidence="1">
    <location>
        <begin position="31"/>
        <end position="50"/>
    </location>
</feature>
<sequence>MAHHQPNDQNKTSKGTSIRNDFQAWQDYDEPPPSAQPLPPSPKAPTPPPATTTCNPTHHKGNLKLAQPSRNFFDPWNSSSTGHQRAENRLSGSTSWRASRNAKLGAQFRGGDGGGKRVADTVGAGSEGFGKDGRRRDGGWERGASGLREKGQLAIWEVGRETKRRRASDGGEDKQGREQHDHGFKEEEHGRTTEQQRGDGAPKEGDKDSDEEAEEEDDYAPLPPEKQIFRNLCFYINGSTAPTISDHKLKHMLAAHGATTSVALGRRSVSHVIIGRTGEGAVGGGLAGGKLQKEIARVHGKGVKYVPVEWVVESVKKGKRLPEAGFAHLKVGAPAGQRSVLGMFKQGDKKQA</sequence>
<gene>
    <name evidence="3" type="ORF">IWX46DRAFT_545297</name>
</gene>
<organism evidence="3 4">
    <name type="scientific">Phyllosticta citricarpa</name>
    <dbReference type="NCBI Taxonomy" id="55181"/>
    <lineage>
        <taxon>Eukaryota</taxon>
        <taxon>Fungi</taxon>
        <taxon>Dikarya</taxon>
        <taxon>Ascomycota</taxon>
        <taxon>Pezizomycotina</taxon>
        <taxon>Dothideomycetes</taxon>
        <taxon>Dothideomycetes incertae sedis</taxon>
        <taxon>Botryosphaeriales</taxon>
        <taxon>Phyllostictaceae</taxon>
        <taxon>Phyllosticta</taxon>
    </lineage>
</organism>
<dbReference type="Gene3D" id="3.40.50.10190">
    <property type="entry name" value="BRCT domain"/>
    <property type="match status" value="1"/>
</dbReference>